<protein>
    <recommendedName>
        <fullName evidence="4">Ceramide synthase subunit LIP1</fullName>
    </recommendedName>
</protein>
<evidence type="ECO:0008006" key="4">
    <source>
        <dbReference type="Google" id="ProtNLM"/>
    </source>
</evidence>
<reference evidence="2 3" key="1">
    <citation type="journal article" date="2011" name="Proc. Natl. Acad. Sci. U.S.A.">
        <title>Evolutionary erosion of yeast sex chromosomes by mating-type switching accidents.</title>
        <authorList>
            <person name="Gordon J.L."/>
            <person name="Armisen D."/>
            <person name="Proux-Wera E."/>
            <person name="Oheigeartaigh S.S."/>
            <person name="Byrne K.P."/>
            <person name="Wolfe K.H."/>
        </authorList>
    </citation>
    <scope>NUCLEOTIDE SEQUENCE [LARGE SCALE GENOMIC DNA]</scope>
    <source>
        <strain evidence="3">ATCC 76901 / BCRC 22586 / CBS 4309 / NBRC 1992 / NRRL Y-12630</strain>
    </source>
</reference>
<keyword evidence="3" id="KW-1185">Reference proteome</keyword>
<dbReference type="AlphaFoldDB" id="G0VGS4"/>
<proteinExistence type="predicted"/>
<dbReference type="HOGENOM" id="CLU_1759093_0_0_1"/>
<evidence type="ECO:0000313" key="2">
    <source>
        <dbReference type="EMBL" id="CCC70695.1"/>
    </source>
</evidence>
<keyword evidence="1" id="KW-1133">Transmembrane helix</keyword>
<dbReference type="GeneID" id="96904343"/>
<dbReference type="Proteomes" id="UP000001640">
    <property type="component" value="Chromosome 6"/>
</dbReference>
<dbReference type="KEGG" id="ncs:NCAS_0F02110"/>
<evidence type="ECO:0000313" key="3">
    <source>
        <dbReference type="Proteomes" id="UP000001640"/>
    </source>
</evidence>
<dbReference type="eggNOG" id="ENOG502S1YW">
    <property type="taxonomic scope" value="Eukaryota"/>
</dbReference>
<dbReference type="RefSeq" id="XP_003677050.1">
    <property type="nucleotide sequence ID" value="XM_003677002.1"/>
</dbReference>
<feature type="transmembrane region" description="Helical" evidence="1">
    <location>
        <begin position="44"/>
        <end position="64"/>
    </location>
</feature>
<evidence type="ECO:0000256" key="1">
    <source>
        <dbReference type="SAM" id="Phobius"/>
    </source>
</evidence>
<keyword evidence="1" id="KW-0472">Membrane</keyword>
<dbReference type="OrthoDB" id="3979149at2759"/>
<name>G0VGS4_NAUCA</name>
<dbReference type="InParanoid" id="G0VGS4"/>
<dbReference type="EMBL" id="HE576757">
    <property type="protein sequence ID" value="CCC70695.1"/>
    <property type="molecule type" value="Genomic_DNA"/>
</dbReference>
<accession>G0VGS4</accession>
<gene>
    <name evidence="2" type="primary">NCAS0F02110</name>
    <name evidence="2" type="ordered locus">NCAS_0F02110</name>
</gene>
<sequence>MKITYYSGIISRLHVTSTTNRTKLSLICKAMSGKKEEDQRKPRIWNLIQCVGVVLSLIAAVEYFKYSTRIHYDWFHCTPIMEPLDSSENPIFKVWARGGPSCDKRGEFKTIVKSITRGFEPAKSPISFCIKENTGIPAIHYPIHEDKGEPGYIAYVEYTTNDREIQKICQNSTILHM</sequence>
<reference key="2">
    <citation type="submission" date="2011-08" db="EMBL/GenBank/DDBJ databases">
        <title>Genome sequence of Naumovozyma castellii.</title>
        <authorList>
            <person name="Gordon J.L."/>
            <person name="Armisen D."/>
            <person name="Proux-Wera E."/>
            <person name="OhEigeartaigh S.S."/>
            <person name="Byrne K.P."/>
            <person name="Wolfe K.H."/>
        </authorList>
    </citation>
    <scope>NUCLEOTIDE SEQUENCE</scope>
    <source>
        <strain>Type strain:CBS 4309</strain>
    </source>
</reference>
<keyword evidence="1" id="KW-0812">Transmembrane</keyword>
<organism evidence="2 3">
    <name type="scientific">Naumovozyma castellii</name>
    <name type="common">Yeast</name>
    <name type="synonym">Saccharomyces castellii</name>
    <dbReference type="NCBI Taxonomy" id="27288"/>
    <lineage>
        <taxon>Eukaryota</taxon>
        <taxon>Fungi</taxon>
        <taxon>Dikarya</taxon>
        <taxon>Ascomycota</taxon>
        <taxon>Saccharomycotina</taxon>
        <taxon>Saccharomycetes</taxon>
        <taxon>Saccharomycetales</taxon>
        <taxon>Saccharomycetaceae</taxon>
        <taxon>Naumovozyma</taxon>
    </lineage>
</organism>